<dbReference type="RefSeq" id="WP_154667866.1">
    <property type="nucleotide sequence ID" value="NZ_CP081078.1"/>
</dbReference>
<evidence type="ECO:0000313" key="2">
    <source>
        <dbReference type="EMBL" id="UWQ59725.1"/>
    </source>
</evidence>
<keyword evidence="3" id="KW-1185">Reference proteome</keyword>
<protein>
    <submittedName>
        <fullName evidence="2">Uncharacterized protein</fullName>
    </submittedName>
</protein>
<evidence type="ECO:0000256" key="1">
    <source>
        <dbReference type="SAM" id="SignalP"/>
    </source>
</evidence>
<feature type="signal peptide" evidence="1">
    <location>
        <begin position="1"/>
        <end position="22"/>
    </location>
</feature>
<dbReference type="Proteomes" id="UP001058184">
    <property type="component" value="Chromosome"/>
</dbReference>
<reference evidence="2" key="1">
    <citation type="submission" date="2021-08" db="EMBL/GenBank/DDBJ databases">
        <authorList>
            <person name="Nwanade C."/>
            <person name="Wang M."/>
            <person name="Masoudi A."/>
            <person name="Yu Z."/>
            <person name="Liu J."/>
        </authorList>
    </citation>
    <scope>NUCLEOTIDE SEQUENCE</scope>
    <source>
        <strain evidence="2">S141</strain>
    </source>
</reference>
<dbReference type="EMBL" id="CP081078">
    <property type="protein sequence ID" value="UWQ59725.1"/>
    <property type="molecule type" value="Genomic_DNA"/>
</dbReference>
<organism evidence="2 3">
    <name type="scientific">Leisingera caerulea</name>
    <name type="common">Phaeobacter caeruleus</name>
    <dbReference type="NCBI Taxonomy" id="506591"/>
    <lineage>
        <taxon>Bacteria</taxon>
        <taxon>Pseudomonadati</taxon>
        <taxon>Pseudomonadota</taxon>
        <taxon>Alphaproteobacteria</taxon>
        <taxon>Rhodobacterales</taxon>
        <taxon>Roseobacteraceae</taxon>
        <taxon>Leisingera</taxon>
    </lineage>
</organism>
<accession>A0ABY5X0C7</accession>
<sequence length="124" mass="13892">MQFARAISVFLVAVSLALPAAAGPSFSKKEVRKLLTGNTYPLGKNNEGAMYVKPDGTMDVIWEGQTETTTYKLRSRGRICYELKMFGGAECIGFEKIDEQSFYQVFGTTKRKKQYSEIRPGKAF</sequence>
<proteinExistence type="predicted"/>
<keyword evidence="1" id="KW-0732">Signal</keyword>
<name>A0ABY5X0C7_LEICA</name>
<feature type="chain" id="PRO_5047390642" evidence="1">
    <location>
        <begin position="23"/>
        <end position="124"/>
    </location>
</feature>
<gene>
    <name evidence="2" type="ORF">K3722_06250</name>
</gene>
<evidence type="ECO:0000313" key="3">
    <source>
        <dbReference type="Proteomes" id="UP001058184"/>
    </source>
</evidence>